<dbReference type="InterPro" id="IPR025714">
    <property type="entry name" value="Methyltranfer_dom"/>
</dbReference>
<keyword evidence="3" id="KW-1185">Reference proteome</keyword>
<reference evidence="2 3" key="1">
    <citation type="submission" date="2018-12" db="EMBL/GenBank/DDBJ databases">
        <title>Genomic taxonomy of the Vibrionaceae family.</title>
        <authorList>
            <person name="Gomez-Gil B."/>
            <person name="Enciso-Ibarra K."/>
        </authorList>
    </citation>
    <scope>NUCLEOTIDE SEQUENCE [LARGE SCALE GENOMIC DNA]</scope>
    <source>
        <strain evidence="2 3">CAIM 594</strain>
    </source>
</reference>
<dbReference type="InterPro" id="IPR029063">
    <property type="entry name" value="SAM-dependent_MTases_sf"/>
</dbReference>
<feature type="domain" description="Methyltransferase" evidence="1">
    <location>
        <begin position="117"/>
        <end position="228"/>
    </location>
</feature>
<accession>A0A3R9FAE4</accession>
<evidence type="ECO:0000313" key="3">
    <source>
        <dbReference type="Proteomes" id="UP000269041"/>
    </source>
</evidence>
<dbReference type="Pfam" id="PF13679">
    <property type="entry name" value="Methyltransf_32"/>
    <property type="match status" value="1"/>
</dbReference>
<dbReference type="Proteomes" id="UP000269041">
    <property type="component" value="Unassembled WGS sequence"/>
</dbReference>
<dbReference type="AlphaFoldDB" id="A0A3R9FAE4"/>
<gene>
    <name evidence="2" type="ORF">EJA03_03320</name>
</gene>
<dbReference type="GO" id="GO:0032259">
    <property type="term" value="P:methylation"/>
    <property type="evidence" value="ECO:0007669"/>
    <property type="project" value="UniProtKB-KW"/>
</dbReference>
<evidence type="ECO:0000259" key="1">
    <source>
        <dbReference type="Pfam" id="PF13679"/>
    </source>
</evidence>
<dbReference type="PANTHER" id="PTHR13369:SF0">
    <property type="entry name" value="GLUTATHIONE S-TRANSFERASE C-TERMINAL DOMAIN-CONTAINING PROTEIN"/>
    <property type="match status" value="1"/>
</dbReference>
<organism evidence="2 3">
    <name type="scientific">Vibrio pectenicida</name>
    <dbReference type="NCBI Taxonomy" id="62763"/>
    <lineage>
        <taxon>Bacteria</taxon>
        <taxon>Pseudomonadati</taxon>
        <taxon>Pseudomonadota</taxon>
        <taxon>Gammaproteobacteria</taxon>
        <taxon>Vibrionales</taxon>
        <taxon>Vibrionaceae</taxon>
        <taxon>Vibrio</taxon>
    </lineage>
</organism>
<proteinExistence type="predicted"/>
<dbReference type="RefSeq" id="WP_125319825.1">
    <property type="nucleotide sequence ID" value="NZ_AP024889.1"/>
</dbReference>
<dbReference type="PANTHER" id="PTHR13369">
    <property type="match status" value="1"/>
</dbReference>
<name>A0A3R9FAE4_9VIBR</name>
<protein>
    <submittedName>
        <fullName evidence="2">Methyltransferase</fullName>
    </submittedName>
</protein>
<dbReference type="GO" id="GO:0008168">
    <property type="term" value="F:methyltransferase activity"/>
    <property type="evidence" value="ECO:0007669"/>
    <property type="project" value="UniProtKB-KW"/>
</dbReference>
<sequence>MHARFLQLDSFLTTHQEFWRFEPFLVSCYGVSLWHEKHSKLSCFLEDLTDAQVEEIKSDPQQLNQCLSEFIPKLDCAFKLNQLKRTQLEGLKLDRSVTNGVPGRKLDQIASMGEAALKCHSGSEWLEWCSGKGFLGRVLAGYSGQPVTSFEYQRTLCDVGQREADNLKLPMTFVQGDALSSEAKFILTKNQHAVALHACGDLHVSLIEKAVAAGLPALTLSPCCYHLTQDDKYQALSSYGQSSELKLSRSELRISLQETVTGGERVKRHRFLEMSYRLGLDLILREVLGHKDYIPIPSIKKSMLLEGFEVFCQWAADKKQLRLPQALAYDDFYSRGVKRYWQMERLNLVQQPFRRSLEMWLVHDKALHLEEHGYQVSLATFCSEEVTPRNILIQAVKP</sequence>
<keyword evidence="2" id="KW-0489">Methyltransferase</keyword>
<comment type="caution">
    <text evidence="2">The sequence shown here is derived from an EMBL/GenBank/DDBJ whole genome shotgun (WGS) entry which is preliminary data.</text>
</comment>
<dbReference type="OrthoDB" id="5298194at2"/>
<evidence type="ECO:0000313" key="2">
    <source>
        <dbReference type="EMBL" id="RSD32501.1"/>
    </source>
</evidence>
<keyword evidence="2" id="KW-0808">Transferase</keyword>
<dbReference type="EMBL" id="RSFA01000008">
    <property type="protein sequence ID" value="RSD32501.1"/>
    <property type="molecule type" value="Genomic_DNA"/>
</dbReference>
<dbReference type="SUPFAM" id="SSF53335">
    <property type="entry name" value="S-adenosyl-L-methionine-dependent methyltransferases"/>
    <property type="match status" value="1"/>
</dbReference>